<evidence type="ECO:0000256" key="1">
    <source>
        <dbReference type="SAM" id="MobiDB-lite"/>
    </source>
</evidence>
<evidence type="ECO:0000313" key="3">
    <source>
        <dbReference type="EMBL" id="KUG09060.1"/>
    </source>
</evidence>
<keyword evidence="4" id="KW-1185">Reference proteome</keyword>
<feature type="transmembrane region" description="Helical" evidence="2">
    <location>
        <begin position="6"/>
        <end position="26"/>
    </location>
</feature>
<comment type="caution">
    <text evidence="3">The sequence shown here is derived from an EMBL/GenBank/DDBJ whole genome shotgun (WGS) entry which is preliminary data.</text>
</comment>
<reference evidence="3 4" key="1">
    <citation type="submission" date="2015-11" db="EMBL/GenBank/DDBJ databases">
        <title>Solirubrum puertoriconensis gen. nov. an environmental bacteria isolated in Puerto Rico.</title>
        <authorList>
            <person name="Cuebas-Irizarry M.F."/>
            <person name="Montalvo-Rodriguez R."/>
        </authorList>
    </citation>
    <scope>NUCLEOTIDE SEQUENCE [LARGE SCALE GENOMIC DNA]</scope>
    <source>
        <strain evidence="3 4">MC1A</strain>
    </source>
</reference>
<feature type="compositionally biased region" description="Low complexity" evidence="1">
    <location>
        <begin position="95"/>
        <end position="105"/>
    </location>
</feature>
<protein>
    <submittedName>
        <fullName evidence="3">Uncharacterized protein</fullName>
    </submittedName>
</protein>
<evidence type="ECO:0000313" key="4">
    <source>
        <dbReference type="Proteomes" id="UP000054223"/>
    </source>
</evidence>
<proteinExistence type="predicted"/>
<name>A0A9X0HN97_SOLP1</name>
<dbReference type="EMBL" id="LNAL01000005">
    <property type="protein sequence ID" value="KUG09060.1"/>
    <property type="molecule type" value="Genomic_DNA"/>
</dbReference>
<dbReference type="AlphaFoldDB" id="A0A9X0HN97"/>
<evidence type="ECO:0000256" key="2">
    <source>
        <dbReference type="SAM" id="Phobius"/>
    </source>
</evidence>
<feature type="region of interest" description="Disordered" evidence="1">
    <location>
        <begin position="86"/>
        <end position="110"/>
    </location>
</feature>
<dbReference type="Proteomes" id="UP000054223">
    <property type="component" value="Unassembled WGS sequence"/>
</dbReference>
<gene>
    <name evidence="3" type="ORF">ASU33_19760</name>
</gene>
<keyword evidence="2" id="KW-1133">Transmembrane helix</keyword>
<feature type="region of interest" description="Disordered" evidence="1">
    <location>
        <begin position="127"/>
        <end position="159"/>
    </location>
</feature>
<accession>A0A9X0HN97</accession>
<organism evidence="3 4">
    <name type="scientific">Solirubrum puertoriconensis</name>
    <dbReference type="NCBI Taxonomy" id="1751427"/>
    <lineage>
        <taxon>Bacteria</taxon>
        <taxon>Pseudomonadati</taxon>
        <taxon>Bacteroidota</taxon>
        <taxon>Cytophagia</taxon>
        <taxon>Cytophagales</taxon>
    </lineage>
</organism>
<sequence length="234" mass="24827">MLFTGYTWSQFVFGTLVLLVLYYAYVGWRYYRPELRAWLSRRTAVPRSAAQASEPLVPPSLVFAPADSPAPAFSPGTAASHVFSAQAADNEAEARQSAAAKTAEATTEENSRIISNFDSLHQNVIDPVQGNQTDLPHTAGAPLTPAKLPPPGSDPEALPAEQELPVAPSALAHPAEADSLIGADDLVEALDCLAAGRAPESLHPALEGTALAARFAANKRRRSAEIDALFGEEE</sequence>
<keyword evidence="2" id="KW-0472">Membrane</keyword>
<keyword evidence="2" id="KW-0812">Transmembrane</keyword>